<protein>
    <submittedName>
        <fullName evidence="1">Uncharacterized protein</fullName>
    </submittedName>
</protein>
<dbReference type="EMBL" id="KN831785">
    <property type="protein sequence ID" value="KIM39654.1"/>
    <property type="molecule type" value="Genomic_DNA"/>
</dbReference>
<reference evidence="2" key="2">
    <citation type="submission" date="2015-01" db="EMBL/GenBank/DDBJ databases">
        <title>Evolutionary Origins and Diversification of the Mycorrhizal Mutualists.</title>
        <authorList>
            <consortium name="DOE Joint Genome Institute"/>
            <consortium name="Mycorrhizal Genomics Consortium"/>
            <person name="Kohler A."/>
            <person name="Kuo A."/>
            <person name="Nagy L.G."/>
            <person name="Floudas D."/>
            <person name="Copeland A."/>
            <person name="Barry K.W."/>
            <person name="Cichocki N."/>
            <person name="Veneault-Fourrey C."/>
            <person name="LaButti K."/>
            <person name="Lindquist E.A."/>
            <person name="Lipzen A."/>
            <person name="Lundell T."/>
            <person name="Morin E."/>
            <person name="Murat C."/>
            <person name="Riley R."/>
            <person name="Ohm R."/>
            <person name="Sun H."/>
            <person name="Tunlid A."/>
            <person name="Henrissat B."/>
            <person name="Grigoriev I.V."/>
            <person name="Hibbett D.S."/>
            <person name="Martin F."/>
        </authorList>
    </citation>
    <scope>NUCLEOTIDE SEQUENCE [LARGE SCALE GENOMIC DNA]</scope>
    <source>
        <strain evidence="2">h7</strain>
    </source>
</reference>
<gene>
    <name evidence="1" type="ORF">M413DRAFT_12190</name>
</gene>
<sequence length="232" mass="26344">MAWGAYQGLMDLERLIFELAASENGAKASTSLLLVAKRVREWIRPVIFRVINQLGPDSPDFTLFPELLHSVGLLVQHLTCVTYQSINGSSVDISRKITLSSFPNVRDLTIHIPLYLAWGEMDLSAPHSAEDASRYPPACAISVMLKLFRMDDIRLALITQSAFAHYRSMDWEKGANGGVDVWIFAELVVLARRRGYLWTSLPKTITRSVFKWENYLNDDGQKWFSELKLNHS</sequence>
<name>A0A0C3C609_HEBCY</name>
<evidence type="ECO:0000313" key="1">
    <source>
        <dbReference type="EMBL" id="KIM39654.1"/>
    </source>
</evidence>
<reference evidence="1 2" key="1">
    <citation type="submission" date="2014-04" db="EMBL/GenBank/DDBJ databases">
        <authorList>
            <consortium name="DOE Joint Genome Institute"/>
            <person name="Kuo A."/>
            <person name="Gay G."/>
            <person name="Dore J."/>
            <person name="Kohler A."/>
            <person name="Nagy L.G."/>
            <person name="Floudas D."/>
            <person name="Copeland A."/>
            <person name="Barry K.W."/>
            <person name="Cichocki N."/>
            <person name="Veneault-Fourrey C."/>
            <person name="LaButti K."/>
            <person name="Lindquist E.A."/>
            <person name="Lipzen A."/>
            <person name="Lundell T."/>
            <person name="Morin E."/>
            <person name="Murat C."/>
            <person name="Sun H."/>
            <person name="Tunlid A."/>
            <person name="Henrissat B."/>
            <person name="Grigoriev I.V."/>
            <person name="Hibbett D.S."/>
            <person name="Martin F."/>
            <person name="Nordberg H.P."/>
            <person name="Cantor M.N."/>
            <person name="Hua S.X."/>
        </authorList>
    </citation>
    <scope>NUCLEOTIDE SEQUENCE [LARGE SCALE GENOMIC DNA]</scope>
    <source>
        <strain evidence="2">h7</strain>
    </source>
</reference>
<dbReference type="HOGENOM" id="CLU_1195002_0_0_1"/>
<keyword evidence="2" id="KW-1185">Reference proteome</keyword>
<accession>A0A0C3C609</accession>
<dbReference type="OrthoDB" id="3145912at2759"/>
<dbReference type="Proteomes" id="UP000053424">
    <property type="component" value="Unassembled WGS sequence"/>
</dbReference>
<proteinExistence type="predicted"/>
<evidence type="ECO:0000313" key="2">
    <source>
        <dbReference type="Proteomes" id="UP000053424"/>
    </source>
</evidence>
<dbReference type="AlphaFoldDB" id="A0A0C3C609"/>
<organism evidence="1 2">
    <name type="scientific">Hebeloma cylindrosporum</name>
    <dbReference type="NCBI Taxonomy" id="76867"/>
    <lineage>
        <taxon>Eukaryota</taxon>
        <taxon>Fungi</taxon>
        <taxon>Dikarya</taxon>
        <taxon>Basidiomycota</taxon>
        <taxon>Agaricomycotina</taxon>
        <taxon>Agaricomycetes</taxon>
        <taxon>Agaricomycetidae</taxon>
        <taxon>Agaricales</taxon>
        <taxon>Agaricineae</taxon>
        <taxon>Hymenogastraceae</taxon>
        <taxon>Hebeloma</taxon>
    </lineage>
</organism>